<keyword evidence="6" id="KW-1185">Reference proteome</keyword>
<dbReference type="SUPFAM" id="SSF53474">
    <property type="entry name" value="alpha/beta-Hydrolases"/>
    <property type="match status" value="1"/>
</dbReference>
<keyword evidence="3" id="KW-0964">Secreted</keyword>
<dbReference type="AlphaFoldDB" id="A0A8B8IS30"/>
<dbReference type="Pfam" id="PF00151">
    <property type="entry name" value="Lipase"/>
    <property type="match status" value="1"/>
</dbReference>
<proteinExistence type="inferred from homology"/>
<dbReference type="RefSeq" id="XP_026499954.2">
    <property type="nucleotide sequence ID" value="XM_026644169.2"/>
</dbReference>
<feature type="domain" description="Lipase" evidence="5">
    <location>
        <begin position="16"/>
        <end position="262"/>
    </location>
</feature>
<dbReference type="GO" id="GO:0016042">
    <property type="term" value="P:lipid catabolic process"/>
    <property type="evidence" value="ECO:0007669"/>
    <property type="project" value="TreeGrafter"/>
</dbReference>
<dbReference type="GO" id="GO:0017171">
    <property type="term" value="F:serine hydrolase activity"/>
    <property type="evidence" value="ECO:0007669"/>
    <property type="project" value="TreeGrafter"/>
</dbReference>
<evidence type="ECO:0000313" key="7">
    <source>
        <dbReference type="RefSeq" id="XP_026499954.2"/>
    </source>
</evidence>
<dbReference type="GeneID" id="113403302"/>
<gene>
    <name evidence="7" type="primary">LOC113403302</name>
</gene>
<dbReference type="Gene3D" id="3.40.50.1820">
    <property type="entry name" value="alpha/beta hydrolase"/>
    <property type="match status" value="1"/>
</dbReference>
<dbReference type="OrthoDB" id="199913at2759"/>
<dbReference type="OMA" id="PNNHIRP"/>
<dbReference type="InterPro" id="IPR033906">
    <property type="entry name" value="Lipase_N"/>
</dbReference>
<evidence type="ECO:0000313" key="6">
    <source>
        <dbReference type="Proteomes" id="UP001652626"/>
    </source>
</evidence>
<sequence length="303" mass="33767">MFDHICVSPPLICPNENVSFWLYTRANENNPHELKVSDTDSIASAPWVKNSPIKILIHGYTGHRDFSPNTEIRPAYMECCDYNIISVDYNKIALEPCYIQAARNTELVGMCLAQLIDEMVQNHGFELGQFHVIGFSLGGQTAGYVSNYLKSGTLNRISGLDPALPLFATMDKLKKLDSSDAHYVDVLHTNALAKGKLESSGHADFYSNGGVVQPGCTSTENQTKSGCDHARAPIYYAESILTTTGFYAKKCYSWMTYIIGWCDLYYRSDEVLYGEYVSENTTGIFFFSTNSEPPYARGPNTLN</sequence>
<dbReference type="InterPro" id="IPR000734">
    <property type="entry name" value="TAG_lipase"/>
</dbReference>
<protein>
    <submittedName>
        <fullName evidence="7">Inactive pancreatic lipase-related protein 1-like</fullName>
    </submittedName>
</protein>
<dbReference type="CDD" id="cd00707">
    <property type="entry name" value="Pancreat_lipase_like"/>
    <property type="match status" value="1"/>
</dbReference>
<name>A0A8B8IS30_VANTA</name>
<comment type="similarity">
    <text evidence="2 4">Belongs to the AB hydrolase superfamily. Lipase family.</text>
</comment>
<accession>A0A8B8IS30</accession>
<evidence type="ECO:0000256" key="2">
    <source>
        <dbReference type="ARBA" id="ARBA00010701"/>
    </source>
</evidence>
<comment type="subcellular location">
    <subcellularLocation>
        <location evidence="1">Secreted</location>
    </subcellularLocation>
</comment>
<evidence type="ECO:0000259" key="5">
    <source>
        <dbReference type="Pfam" id="PF00151"/>
    </source>
</evidence>
<evidence type="ECO:0000256" key="4">
    <source>
        <dbReference type="RuleBase" id="RU004262"/>
    </source>
</evidence>
<dbReference type="InterPro" id="IPR013818">
    <property type="entry name" value="Lipase"/>
</dbReference>
<evidence type="ECO:0000256" key="3">
    <source>
        <dbReference type="ARBA" id="ARBA00022525"/>
    </source>
</evidence>
<evidence type="ECO:0000256" key="1">
    <source>
        <dbReference type="ARBA" id="ARBA00004613"/>
    </source>
</evidence>
<dbReference type="Proteomes" id="UP001652626">
    <property type="component" value="Chromosome 10"/>
</dbReference>
<dbReference type="InterPro" id="IPR029058">
    <property type="entry name" value="AB_hydrolase_fold"/>
</dbReference>
<organism evidence="6 7">
    <name type="scientific">Vanessa tameamea</name>
    <name type="common">Kamehameha butterfly</name>
    <dbReference type="NCBI Taxonomy" id="334116"/>
    <lineage>
        <taxon>Eukaryota</taxon>
        <taxon>Metazoa</taxon>
        <taxon>Ecdysozoa</taxon>
        <taxon>Arthropoda</taxon>
        <taxon>Hexapoda</taxon>
        <taxon>Insecta</taxon>
        <taxon>Pterygota</taxon>
        <taxon>Neoptera</taxon>
        <taxon>Endopterygota</taxon>
        <taxon>Lepidoptera</taxon>
        <taxon>Glossata</taxon>
        <taxon>Ditrysia</taxon>
        <taxon>Papilionoidea</taxon>
        <taxon>Nymphalidae</taxon>
        <taxon>Nymphalinae</taxon>
        <taxon>Vanessa</taxon>
    </lineage>
</organism>
<reference evidence="7" key="1">
    <citation type="submission" date="2025-08" db="UniProtKB">
        <authorList>
            <consortium name="RefSeq"/>
        </authorList>
    </citation>
    <scope>IDENTIFICATION</scope>
    <source>
        <tissue evidence="7">Whole body</tissue>
    </source>
</reference>
<dbReference type="GO" id="GO:0016298">
    <property type="term" value="F:lipase activity"/>
    <property type="evidence" value="ECO:0007669"/>
    <property type="project" value="InterPro"/>
</dbReference>
<dbReference type="PRINTS" id="PR00821">
    <property type="entry name" value="TAGLIPASE"/>
</dbReference>
<dbReference type="PANTHER" id="PTHR11610">
    <property type="entry name" value="LIPASE"/>
    <property type="match status" value="1"/>
</dbReference>
<dbReference type="PANTHER" id="PTHR11610:SF177">
    <property type="entry name" value="IP13478P-RELATED"/>
    <property type="match status" value="1"/>
</dbReference>
<dbReference type="GO" id="GO:0005615">
    <property type="term" value="C:extracellular space"/>
    <property type="evidence" value="ECO:0007669"/>
    <property type="project" value="TreeGrafter"/>
</dbReference>